<dbReference type="OrthoDB" id="2421200at2759"/>
<proteinExistence type="predicted"/>
<keyword evidence="7" id="KW-1185">Reference proteome</keyword>
<reference evidence="6" key="2">
    <citation type="journal article" date="2022" name="Microb. Genom.">
        <title>A chromosome-scale genome assembly of the tomato pathogen Cladosporium fulvum reveals a compartmentalized genome architecture and the presence of a dispensable chromosome.</title>
        <authorList>
            <person name="Zaccaron A.Z."/>
            <person name="Chen L.H."/>
            <person name="Samaras A."/>
            <person name="Stergiopoulos I."/>
        </authorList>
    </citation>
    <scope>NUCLEOTIDE SEQUENCE</scope>
    <source>
        <strain evidence="6">Race5_Kim</strain>
    </source>
</reference>
<protein>
    <submittedName>
        <fullName evidence="6">Uncharacterized protein</fullName>
    </submittedName>
</protein>
<evidence type="ECO:0000256" key="2">
    <source>
        <dbReference type="ARBA" id="ARBA00022692"/>
    </source>
</evidence>
<organism evidence="6 7">
    <name type="scientific">Passalora fulva</name>
    <name type="common">Tomato leaf mold</name>
    <name type="synonym">Cladosporium fulvum</name>
    <dbReference type="NCBI Taxonomy" id="5499"/>
    <lineage>
        <taxon>Eukaryota</taxon>
        <taxon>Fungi</taxon>
        <taxon>Dikarya</taxon>
        <taxon>Ascomycota</taxon>
        <taxon>Pezizomycotina</taxon>
        <taxon>Dothideomycetes</taxon>
        <taxon>Dothideomycetidae</taxon>
        <taxon>Mycosphaerellales</taxon>
        <taxon>Mycosphaerellaceae</taxon>
        <taxon>Fulvia</taxon>
    </lineage>
</organism>
<keyword evidence="4" id="KW-0472">Membrane</keyword>
<dbReference type="AlphaFoldDB" id="A0A9Q8UV90"/>
<dbReference type="PANTHER" id="PTHR35371">
    <property type="entry name" value="INNER MEMBRANE PROTEIN"/>
    <property type="match status" value="1"/>
</dbReference>
<keyword evidence="3" id="KW-1133">Transmembrane helix</keyword>
<dbReference type="PANTHER" id="PTHR35371:SF1">
    <property type="entry name" value="BLR7753 PROTEIN"/>
    <property type="match status" value="1"/>
</dbReference>
<dbReference type="KEGG" id="ffu:CLAFUR5_13077"/>
<evidence type="ECO:0000256" key="5">
    <source>
        <dbReference type="SAM" id="MobiDB-lite"/>
    </source>
</evidence>
<dbReference type="SUPFAM" id="SSF161084">
    <property type="entry name" value="MAPEG domain-like"/>
    <property type="match status" value="1"/>
</dbReference>
<name>A0A9Q8UV90_PASFU</name>
<dbReference type="RefSeq" id="XP_047768031.1">
    <property type="nucleotide sequence ID" value="XM_047912225.1"/>
</dbReference>
<dbReference type="Proteomes" id="UP000756132">
    <property type="component" value="Chromosome 11"/>
</dbReference>
<dbReference type="GO" id="GO:0016020">
    <property type="term" value="C:membrane"/>
    <property type="evidence" value="ECO:0007669"/>
    <property type="project" value="UniProtKB-SubCell"/>
</dbReference>
<dbReference type="InterPro" id="IPR023352">
    <property type="entry name" value="MAPEG-like_dom_sf"/>
</dbReference>
<keyword evidence="2" id="KW-0812">Transmembrane</keyword>
<dbReference type="Pfam" id="PF01124">
    <property type="entry name" value="MAPEG"/>
    <property type="match status" value="1"/>
</dbReference>
<reference evidence="6" key="1">
    <citation type="submission" date="2021-12" db="EMBL/GenBank/DDBJ databases">
        <authorList>
            <person name="Zaccaron A."/>
            <person name="Stergiopoulos I."/>
        </authorList>
    </citation>
    <scope>NUCLEOTIDE SEQUENCE</scope>
    <source>
        <strain evidence="6">Race5_Kim</strain>
    </source>
</reference>
<accession>A0A9Q8UV90</accession>
<feature type="region of interest" description="Disordered" evidence="5">
    <location>
        <begin position="1"/>
        <end position="72"/>
    </location>
</feature>
<dbReference type="GeneID" id="71992955"/>
<gene>
    <name evidence="6" type="ORF">CLAFUR5_13077</name>
</gene>
<comment type="subcellular location">
    <subcellularLocation>
        <location evidence="1">Membrane</location>
    </subcellularLocation>
</comment>
<dbReference type="OMA" id="FHVMAKL"/>
<dbReference type="Gene3D" id="1.20.120.550">
    <property type="entry name" value="Membrane associated eicosanoid/glutathione metabolism-like domain"/>
    <property type="match status" value="1"/>
</dbReference>
<evidence type="ECO:0000313" key="7">
    <source>
        <dbReference type="Proteomes" id="UP000756132"/>
    </source>
</evidence>
<dbReference type="InterPro" id="IPR001129">
    <property type="entry name" value="Membr-assoc_MAPEG"/>
</dbReference>
<sequence>MSNNSGATDKAKDFGEETKQAGRELGQEASEFAQEAGQTAKRYGNQAGQTAKEFGQEAKEDAKEAGRKVEREAKDAADTVVAKLKEDGVVNPAGLALFGFGGLFLAAVPVTSWIAQNGGLVEKAVNGVISTVGFLGSAGTTSTIPQTGKIAALAGLYVTVTYALTGAGSAAAKAAGNEKGLDNRYPRKQVANLQGLPLRLYSAHSNLMEMFPGWAVTAALAQVMAPGDQTLINLLGLHVISKCFIFYPAYVFNVDAPRTLAHVIATSSIINVAMRLAKKPLV</sequence>
<feature type="compositionally biased region" description="Basic and acidic residues" evidence="5">
    <location>
        <begin position="9"/>
        <end position="26"/>
    </location>
</feature>
<evidence type="ECO:0000256" key="3">
    <source>
        <dbReference type="ARBA" id="ARBA00022989"/>
    </source>
</evidence>
<feature type="compositionally biased region" description="Basic and acidic residues" evidence="5">
    <location>
        <begin position="54"/>
        <end position="72"/>
    </location>
</feature>
<evidence type="ECO:0000256" key="1">
    <source>
        <dbReference type="ARBA" id="ARBA00004370"/>
    </source>
</evidence>
<evidence type="ECO:0000313" key="6">
    <source>
        <dbReference type="EMBL" id="UJO23665.1"/>
    </source>
</evidence>
<dbReference type="EMBL" id="CP090173">
    <property type="protein sequence ID" value="UJO23665.1"/>
    <property type="molecule type" value="Genomic_DNA"/>
</dbReference>
<evidence type="ECO:0000256" key="4">
    <source>
        <dbReference type="ARBA" id="ARBA00023136"/>
    </source>
</evidence>